<proteinExistence type="predicted"/>
<evidence type="ECO:0000313" key="8">
    <source>
        <dbReference type="Proteomes" id="UP000483672"/>
    </source>
</evidence>
<evidence type="ECO:0000259" key="1">
    <source>
        <dbReference type="Pfam" id="PF24968"/>
    </source>
</evidence>
<reference evidence="6 7" key="1">
    <citation type="submission" date="2019-06" db="EMBL/GenBank/DDBJ databases">
        <authorList>
            <person name="Palmer J.M."/>
        </authorList>
    </citation>
    <scope>NUCLEOTIDE SEQUENCE [LARGE SCALE GENOMIC DNA]</scope>
    <source>
        <strain evidence="3 6">TWF106</strain>
        <strain evidence="5 8">TWF191</strain>
        <strain evidence="4">TWF679</strain>
        <strain evidence="2 7">TWF788</strain>
    </source>
</reference>
<accession>A0A6G1M8B8</accession>
<dbReference type="EMBL" id="JAABOE010000012">
    <property type="protein sequence ID" value="KAF3187998.1"/>
    <property type="molecule type" value="Genomic_DNA"/>
</dbReference>
<protein>
    <recommendedName>
        <fullName evidence="1">DUF7770 domain-containing protein</fullName>
    </recommendedName>
</protein>
<dbReference type="EMBL" id="WIPF01000032">
    <property type="protein sequence ID" value="KAF3224572.1"/>
    <property type="molecule type" value="Genomic_DNA"/>
</dbReference>
<dbReference type="EMBL" id="WIWT01000009">
    <property type="protein sequence ID" value="KAF3219524.1"/>
    <property type="molecule type" value="Genomic_DNA"/>
</dbReference>
<dbReference type="Proteomes" id="UP000483672">
    <property type="component" value="Unassembled WGS sequence"/>
</dbReference>
<dbReference type="Proteomes" id="UP000614610">
    <property type="component" value="Unassembled WGS sequence"/>
</dbReference>
<sequence>MSSSIVTRVRVVCQDHDPALNHWSIFLLLKDGQTSIQLDTVPAPGERGKRVLSVKTREYRLPRSALRHWDFHVGPSKSSSTRYTVINSFCKKTLIGRDAPRKVWTKVQNLYSSDGSRKRRDIARGQFPDEGHLSGRLFLAKGEVSDEDSDHAVFSDTADD</sequence>
<dbReference type="Proteomes" id="UP000472727">
    <property type="component" value="Unassembled WGS sequence"/>
</dbReference>
<feature type="domain" description="DUF7770" evidence="1">
    <location>
        <begin position="15"/>
        <end position="75"/>
    </location>
</feature>
<evidence type="ECO:0000313" key="7">
    <source>
        <dbReference type="Proteomes" id="UP000479691"/>
    </source>
</evidence>
<dbReference type="EMBL" id="WIWS01000137">
    <property type="protein sequence ID" value="KAF3203226.1"/>
    <property type="molecule type" value="Genomic_DNA"/>
</dbReference>
<dbReference type="Proteomes" id="UP000479691">
    <property type="component" value="Unassembled WGS sequence"/>
</dbReference>
<evidence type="ECO:0000313" key="3">
    <source>
        <dbReference type="EMBL" id="KAF3203226.1"/>
    </source>
</evidence>
<dbReference type="OrthoDB" id="10371491at2759"/>
<evidence type="ECO:0000313" key="6">
    <source>
        <dbReference type="Proteomes" id="UP000472727"/>
    </source>
</evidence>
<evidence type="ECO:0000313" key="2">
    <source>
        <dbReference type="EMBL" id="KAF3187998.1"/>
    </source>
</evidence>
<evidence type="ECO:0000313" key="4">
    <source>
        <dbReference type="EMBL" id="KAF3219524.1"/>
    </source>
</evidence>
<dbReference type="InterPro" id="IPR056672">
    <property type="entry name" value="DUF7770"/>
</dbReference>
<evidence type="ECO:0000313" key="5">
    <source>
        <dbReference type="EMBL" id="KAF3224572.1"/>
    </source>
</evidence>
<dbReference type="AlphaFoldDB" id="A0A6G1M8B8"/>
<dbReference type="Pfam" id="PF24968">
    <property type="entry name" value="DUF7770"/>
    <property type="match status" value="1"/>
</dbReference>
<gene>
    <name evidence="3" type="ORF">TWF106_002043</name>
    <name evidence="5" type="ORF">TWF191_006038</name>
    <name evidence="4" type="ORF">TWF679_010991</name>
    <name evidence="2" type="ORF">TWF788_001461</name>
</gene>
<comment type="caution">
    <text evidence="3">The sequence shown here is derived from an EMBL/GenBank/DDBJ whole genome shotgun (WGS) entry which is preliminary data.</text>
</comment>
<organism evidence="3 6">
    <name type="scientific">Orbilia oligospora</name>
    <name type="common">Nematode-trapping fungus</name>
    <name type="synonym">Arthrobotrys oligospora</name>
    <dbReference type="NCBI Taxonomy" id="2813651"/>
    <lineage>
        <taxon>Eukaryota</taxon>
        <taxon>Fungi</taxon>
        <taxon>Dikarya</taxon>
        <taxon>Ascomycota</taxon>
        <taxon>Pezizomycotina</taxon>
        <taxon>Orbiliomycetes</taxon>
        <taxon>Orbiliales</taxon>
        <taxon>Orbiliaceae</taxon>
        <taxon>Orbilia</taxon>
    </lineage>
</organism>
<name>A0A6G1M8B8_ORBOL</name>